<dbReference type="AlphaFoldDB" id="A0A2M7Z7F0"/>
<dbReference type="EMBL" id="PFVJ01000018">
    <property type="protein sequence ID" value="PJA90237.1"/>
    <property type="molecule type" value="Genomic_DNA"/>
</dbReference>
<feature type="transmembrane region" description="Helical" evidence="1">
    <location>
        <begin position="70"/>
        <end position="90"/>
    </location>
</feature>
<keyword evidence="1" id="KW-0472">Membrane</keyword>
<gene>
    <name evidence="2" type="ORF">CO137_00790</name>
</gene>
<evidence type="ECO:0000256" key="1">
    <source>
        <dbReference type="SAM" id="Phobius"/>
    </source>
</evidence>
<proteinExistence type="predicted"/>
<keyword evidence="1" id="KW-0812">Transmembrane</keyword>
<keyword evidence="1" id="KW-1133">Transmembrane helix</keyword>
<evidence type="ECO:0000313" key="2">
    <source>
        <dbReference type="EMBL" id="PJA90237.1"/>
    </source>
</evidence>
<dbReference type="Proteomes" id="UP000230843">
    <property type="component" value="Unassembled WGS sequence"/>
</dbReference>
<organism evidence="2 3">
    <name type="scientific">Candidatus Magasanikbacteria bacterium CG_4_9_14_3_um_filter_32_9</name>
    <dbReference type="NCBI Taxonomy" id="1974644"/>
    <lineage>
        <taxon>Bacteria</taxon>
        <taxon>Candidatus Magasanikiibacteriota</taxon>
    </lineage>
</organism>
<reference evidence="3" key="1">
    <citation type="submission" date="2017-09" db="EMBL/GenBank/DDBJ databases">
        <title>Depth-based differentiation of microbial function through sediment-hosted aquifers and enrichment of novel symbionts in the deep terrestrial subsurface.</title>
        <authorList>
            <person name="Probst A.J."/>
            <person name="Ladd B."/>
            <person name="Jarett J.K."/>
            <person name="Geller-Mcgrath D.E."/>
            <person name="Sieber C.M.K."/>
            <person name="Emerson J.B."/>
            <person name="Anantharaman K."/>
            <person name="Thomas B.C."/>
            <person name="Malmstrom R."/>
            <person name="Stieglmeier M."/>
            <person name="Klingl A."/>
            <person name="Woyke T."/>
            <person name="Ryan C.M."/>
            <person name="Banfield J.F."/>
        </authorList>
    </citation>
    <scope>NUCLEOTIDE SEQUENCE [LARGE SCALE GENOMIC DNA]</scope>
</reference>
<feature type="transmembrane region" description="Helical" evidence="1">
    <location>
        <begin position="14"/>
        <end position="40"/>
    </location>
</feature>
<name>A0A2M7Z7F0_9BACT</name>
<accession>A0A2M7Z7F0</accession>
<sequence length="95" mass="10835">MQKFYYSLSKTKKIFFLVLTILLSVPIGGFVGLMLGLFIVNFIPISCSVTGCHNAFEFHGMFGYEATGFIGFWFGLFVFPISYMVFIVYLETNKK</sequence>
<protein>
    <submittedName>
        <fullName evidence="2">Uncharacterized protein</fullName>
    </submittedName>
</protein>
<comment type="caution">
    <text evidence="2">The sequence shown here is derived from an EMBL/GenBank/DDBJ whole genome shotgun (WGS) entry which is preliminary data.</text>
</comment>
<evidence type="ECO:0000313" key="3">
    <source>
        <dbReference type="Proteomes" id="UP000230843"/>
    </source>
</evidence>